<evidence type="ECO:0000256" key="6">
    <source>
        <dbReference type="ARBA" id="ARBA00038076"/>
    </source>
</evidence>
<evidence type="ECO:0000313" key="11">
    <source>
        <dbReference type="Proteomes" id="UP001499924"/>
    </source>
</evidence>
<keyword evidence="11" id="KW-1185">Reference proteome</keyword>
<accession>A0ABP6PDW3</accession>
<keyword evidence="4 7" id="KW-1133">Transmembrane helix</keyword>
<proteinExistence type="inferred from homology"/>
<evidence type="ECO:0000256" key="3">
    <source>
        <dbReference type="ARBA" id="ARBA00022692"/>
    </source>
</evidence>
<evidence type="ECO:0000256" key="5">
    <source>
        <dbReference type="ARBA" id="ARBA00023136"/>
    </source>
</evidence>
<name>A0ABP6PDW3_9ACTN</name>
<dbReference type="InterPro" id="IPR003838">
    <property type="entry name" value="ABC3_permease_C"/>
</dbReference>
<evidence type="ECO:0000256" key="2">
    <source>
        <dbReference type="ARBA" id="ARBA00022475"/>
    </source>
</evidence>
<keyword evidence="5 7" id="KW-0472">Membrane</keyword>
<reference evidence="11" key="1">
    <citation type="journal article" date="2019" name="Int. J. Syst. Evol. Microbiol.">
        <title>The Global Catalogue of Microorganisms (GCM) 10K type strain sequencing project: providing services to taxonomists for standard genome sequencing and annotation.</title>
        <authorList>
            <consortium name="The Broad Institute Genomics Platform"/>
            <consortium name="The Broad Institute Genome Sequencing Center for Infectious Disease"/>
            <person name="Wu L."/>
            <person name="Ma J."/>
        </authorList>
    </citation>
    <scope>NUCLEOTIDE SEQUENCE [LARGE SCALE GENOMIC DNA]</scope>
    <source>
        <strain evidence="11">JCM 15614</strain>
    </source>
</reference>
<comment type="subcellular location">
    <subcellularLocation>
        <location evidence="1">Cell membrane</location>
        <topology evidence="1">Multi-pass membrane protein</topology>
    </subcellularLocation>
</comment>
<evidence type="ECO:0000259" key="8">
    <source>
        <dbReference type="Pfam" id="PF02687"/>
    </source>
</evidence>
<dbReference type="EMBL" id="BAAAVV010000007">
    <property type="protein sequence ID" value="GAA3175684.1"/>
    <property type="molecule type" value="Genomic_DNA"/>
</dbReference>
<feature type="transmembrane region" description="Helical" evidence="7">
    <location>
        <begin position="763"/>
        <end position="787"/>
    </location>
</feature>
<organism evidence="10 11">
    <name type="scientific">Blastococcus jejuensis</name>
    <dbReference type="NCBI Taxonomy" id="351224"/>
    <lineage>
        <taxon>Bacteria</taxon>
        <taxon>Bacillati</taxon>
        <taxon>Actinomycetota</taxon>
        <taxon>Actinomycetes</taxon>
        <taxon>Geodermatophilales</taxon>
        <taxon>Geodermatophilaceae</taxon>
        <taxon>Blastococcus</taxon>
    </lineage>
</organism>
<evidence type="ECO:0000313" key="10">
    <source>
        <dbReference type="EMBL" id="GAA3175684.1"/>
    </source>
</evidence>
<evidence type="ECO:0008006" key="12">
    <source>
        <dbReference type="Google" id="ProtNLM"/>
    </source>
</evidence>
<feature type="transmembrane region" description="Helical" evidence="7">
    <location>
        <begin position="441"/>
        <end position="461"/>
    </location>
</feature>
<dbReference type="Pfam" id="PF02687">
    <property type="entry name" value="FtsX"/>
    <property type="match status" value="2"/>
</dbReference>
<evidence type="ECO:0000256" key="1">
    <source>
        <dbReference type="ARBA" id="ARBA00004651"/>
    </source>
</evidence>
<keyword evidence="2" id="KW-1003">Cell membrane</keyword>
<keyword evidence="3 7" id="KW-0812">Transmembrane</keyword>
<feature type="transmembrane region" description="Helical" evidence="7">
    <location>
        <begin position="321"/>
        <end position="347"/>
    </location>
</feature>
<gene>
    <name evidence="10" type="ORF">GCM10010531_31680</name>
</gene>
<dbReference type="Pfam" id="PF12704">
    <property type="entry name" value="MacB_PCD"/>
    <property type="match status" value="1"/>
</dbReference>
<feature type="transmembrane region" description="Helical" evidence="7">
    <location>
        <begin position="272"/>
        <end position="291"/>
    </location>
</feature>
<feature type="domain" description="MacB-like periplasmic core" evidence="9">
    <location>
        <begin position="26"/>
        <end position="239"/>
    </location>
</feature>
<feature type="transmembrane region" description="Helical" evidence="7">
    <location>
        <begin position="669"/>
        <end position="695"/>
    </location>
</feature>
<protein>
    <recommendedName>
        <fullName evidence="12">ABC transport system permease protein</fullName>
    </recommendedName>
</protein>
<sequence>MAIRGLLLRWTLRDLRGRWVLVAAIALVLALGTGTYAALLGSSDWRRVSNDRSFELLLMHDVRVTLSEGLTADAGALAAVLGRIPQAGQVEAVEERLVVPTLVSVPGRDVLVPGRIVGMPVDATVDRLHVSSGRGFAQGDPAVVLERTFADYYELPDAGTLEVAGGRTVSYSGHGQVPEYFAIAGGSGGSFTTEAGFAVVFAPLATAQQLAGAPGQVNEVVLRLAPGADVGATATAVEEELAAEELAGTAVVKADEIVYRTLYEDIEGDEQFWRIIAGLLLAGAAFATFNLTTRVVEAQRREIGIGMALGLPRWRMAVRPLALGVQIAVLGVLLGVGVGVITGRLFGGLFRTLLPLPVWVQAFPYDTYLQAAALGFVLPLLGVAWPTWRAVRVEPVEAIRVGHLAAKGSRLTPLLRRVSLPGRSYHQMPLRNVVRTPRRTALTALGIGAAIATLVAVFGILDSFTSTLDDFDAETTRSAPDRVTVQFADVLPEASPQVAAVTGADEVGESATTLVLEATARSDGAVVPLVLSVRDIDGGLWQPSISGGEPADTATGIVLSEVAARDLGVAPGDRIMLEHPQRTAQGATQVTTPIVVAGTHPGPIRAVSYLDRSQADAFGAAGLVNSVEATPADGVSRDELTRALFDVPGVASVQAATALTDSFRGALDAFTGILGIAAAITLLLALLIAFNATSIATDERAREHATMFAFGLPRRVVVAMGMTENAVIGFLGTVIGVVLGFLLTRYTVEVQLHRTLPEFGMPATVSLGTVVVALAVGVGAVALTPLLTVRRLGHMDIPATLRVVE</sequence>
<comment type="similarity">
    <text evidence="6">Belongs to the ABC-4 integral membrane protein family.</text>
</comment>
<evidence type="ECO:0000259" key="9">
    <source>
        <dbReference type="Pfam" id="PF12704"/>
    </source>
</evidence>
<dbReference type="PANTHER" id="PTHR30572:SF4">
    <property type="entry name" value="ABC TRANSPORTER PERMEASE YTRF"/>
    <property type="match status" value="1"/>
</dbReference>
<comment type="caution">
    <text evidence="10">The sequence shown here is derived from an EMBL/GenBank/DDBJ whole genome shotgun (WGS) entry which is preliminary data.</text>
</comment>
<dbReference type="InterPro" id="IPR025857">
    <property type="entry name" value="MacB_PCD"/>
</dbReference>
<feature type="domain" description="ABC3 transporter permease C-terminal" evidence="8">
    <location>
        <begin position="275"/>
        <end position="395"/>
    </location>
</feature>
<evidence type="ECO:0000256" key="7">
    <source>
        <dbReference type="SAM" id="Phobius"/>
    </source>
</evidence>
<feature type="domain" description="ABC3 transporter permease C-terminal" evidence="8">
    <location>
        <begin position="676"/>
        <end position="796"/>
    </location>
</feature>
<dbReference type="RefSeq" id="WP_344689927.1">
    <property type="nucleotide sequence ID" value="NZ_BAAAVV010000007.1"/>
</dbReference>
<feature type="transmembrane region" description="Helical" evidence="7">
    <location>
        <begin position="716"/>
        <end position="743"/>
    </location>
</feature>
<dbReference type="Proteomes" id="UP001499924">
    <property type="component" value="Unassembled WGS sequence"/>
</dbReference>
<dbReference type="InterPro" id="IPR050250">
    <property type="entry name" value="Macrolide_Exporter_MacB"/>
</dbReference>
<feature type="transmembrane region" description="Helical" evidence="7">
    <location>
        <begin position="367"/>
        <end position="385"/>
    </location>
</feature>
<dbReference type="PANTHER" id="PTHR30572">
    <property type="entry name" value="MEMBRANE COMPONENT OF TRANSPORTER-RELATED"/>
    <property type="match status" value="1"/>
</dbReference>
<evidence type="ECO:0000256" key="4">
    <source>
        <dbReference type="ARBA" id="ARBA00022989"/>
    </source>
</evidence>